<dbReference type="AlphaFoldDB" id="A0A3E0IL34"/>
<protein>
    <submittedName>
        <fullName evidence="2">DUF1002 domain-containing protein</fullName>
    </submittedName>
</protein>
<feature type="chain" id="PRO_5017564060" evidence="1">
    <location>
        <begin position="26"/>
        <end position="316"/>
    </location>
</feature>
<evidence type="ECO:0000313" key="2">
    <source>
        <dbReference type="EMBL" id="REH89716.1"/>
    </source>
</evidence>
<feature type="signal peptide" evidence="1">
    <location>
        <begin position="1"/>
        <end position="25"/>
    </location>
</feature>
<sequence>MHKKRIITGIAASALMLGTVQNVYAANEFKPKEEIFLQGADLNEQQLEETKDKLGVGNNVTTYKVGSTDVVRYTGTEYDYIHSSALIKPKRFTSGVDVEIETPENITRITREQYMNAAITAGIQDAVIKIASIDPVSGEGALTGIYKAYEAQGHTLNGQDIQNAHQEMNELARISENHAQSDAFSDEALNEAIADMKAQIADAKTSSQQINDITINNIVIQTLNEKGLNQILNDSEIAMIQNMMKNVANSDVINQDPDAFKKQAQDLMKQIQSDAGDKLDALKKLDTEENRNALQKLWDAIVAIFTKLWHWLTSFL</sequence>
<evidence type="ECO:0000256" key="1">
    <source>
        <dbReference type="SAM" id="SignalP"/>
    </source>
</evidence>
<name>A0A3E0IL34_9STAP</name>
<dbReference type="InterPro" id="IPR009343">
    <property type="entry name" value="DUF1002"/>
</dbReference>
<comment type="caution">
    <text evidence="2">The sequence shown here is derived from an EMBL/GenBank/DDBJ whole genome shotgun (WGS) entry which is preliminary data.</text>
</comment>
<dbReference type="EMBL" id="QKXQ01000661">
    <property type="protein sequence ID" value="REH89716.1"/>
    <property type="molecule type" value="Genomic_DNA"/>
</dbReference>
<dbReference type="OrthoDB" id="9810153at2"/>
<reference evidence="2 3" key="1">
    <citation type="journal article" date="2018" name="Vet. Microbiol.">
        <title>Characterisation of Staphylococcus felis isolated from cats using whole genome sequencing.</title>
        <authorList>
            <person name="Worthing K."/>
            <person name="Pang S."/>
            <person name="Trott D.J."/>
            <person name="Abraham S."/>
            <person name="Coombs G.W."/>
            <person name="Jordan D."/>
            <person name="McIntyre L."/>
            <person name="Davies M.R."/>
            <person name="Norris J."/>
        </authorList>
    </citation>
    <scope>NUCLEOTIDE SEQUENCE [LARGE SCALE GENOMIC DNA]</scope>
    <source>
        <strain evidence="2 3">F9</strain>
    </source>
</reference>
<organism evidence="2 3">
    <name type="scientific">Staphylococcus felis</name>
    <dbReference type="NCBI Taxonomy" id="46127"/>
    <lineage>
        <taxon>Bacteria</taxon>
        <taxon>Bacillati</taxon>
        <taxon>Bacillota</taxon>
        <taxon>Bacilli</taxon>
        <taxon>Bacillales</taxon>
        <taxon>Staphylococcaceae</taxon>
        <taxon>Staphylococcus</taxon>
    </lineage>
</organism>
<accession>A0A3E0IL34</accession>
<dbReference type="Pfam" id="PF06207">
    <property type="entry name" value="DUF1002"/>
    <property type="match status" value="1"/>
</dbReference>
<keyword evidence="1" id="KW-0732">Signal</keyword>
<gene>
    <name evidence="2" type="ORF">DOS83_13045</name>
</gene>
<evidence type="ECO:0000313" key="3">
    <source>
        <dbReference type="Proteomes" id="UP000256562"/>
    </source>
</evidence>
<dbReference type="Proteomes" id="UP000256562">
    <property type="component" value="Unassembled WGS sequence"/>
</dbReference>
<dbReference type="RefSeq" id="WP_116095325.1">
    <property type="nucleotide sequence ID" value="NZ_QKXQ01000661.1"/>
</dbReference>
<proteinExistence type="predicted"/>